<dbReference type="Gene3D" id="3.40.50.300">
    <property type="entry name" value="P-loop containing nucleotide triphosphate hydrolases"/>
    <property type="match status" value="2"/>
</dbReference>
<dbReference type="InterPro" id="IPR011545">
    <property type="entry name" value="DEAD/DEAH_box_helicase_dom"/>
</dbReference>
<comment type="catalytic activity">
    <reaction evidence="10">
        <text>ATP + H2O = ADP + phosphate + H(+)</text>
        <dbReference type="Rhea" id="RHEA:13065"/>
        <dbReference type="ChEBI" id="CHEBI:15377"/>
        <dbReference type="ChEBI" id="CHEBI:15378"/>
        <dbReference type="ChEBI" id="CHEBI:30616"/>
        <dbReference type="ChEBI" id="CHEBI:43474"/>
        <dbReference type="ChEBI" id="CHEBI:456216"/>
        <dbReference type="EC" id="3.6.4.13"/>
    </reaction>
</comment>
<protein>
    <recommendedName>
        <fullName evidence="2">RNA helicase</fullName>
        <ecNumber evidence="2">3.6.4.13</ecNumber>
    </recommendedName>
</protein>
<name>A0A9P8PYH6_9ASCO</name>
<dbReference type="InterPro" id="IPR014014">
    <property type="entry name" value="RNA_helicase_DEAD_Q_motif"/>
</dbReference>
<keyword evidence="5 12" id="KW-0378">Hydrolase</keyword>
<evidence type="ECO:0000259" key="15">
    <source>
        <dbReference type="PROSITE" id="PS51194"/>
    </source>
</evidence>
<evidence type="ECO:0000259" key="14">
    <source>
        <dbReference type="PROSITE" id="PS51192"/>
    </source>
</evidence>
<evidence type="ECO:0000313" key="18">
    <source>
        <dbReference type="Proteomes" id="UP000769528"/>
    </source>
</evidence>
<evidence type="ECO:0000256" key="2">
    <source>
        <dbReference type="ARBA" id="ARBA00012552"/>
    </source>
</evidence>
<dbReference type="PROSITE" id="PS51195">
    <property type="entry name" value="Q_MOTIF"/>
    <property type="match status" value="1"/>
</dbReference>
<keyword evidence="8" id="KW-0694">RNA-binding</keyword>
<evidence type="ECO:0000256" key="12">
    <source>
        <dbReference type="RuleBase" id="RU000492"/>
    </source>
</evidence>
<keyword evidence="18" id="KW-1185">Reference proteome</keyword>
<comment type="caution">
    <text evidence="17">The sequence shown here is derived from an EMBL/GenBank/DDBJ whole genome shotgun (WGS) entry which is preliminary data.</text>
</comment>
<gene>
    <name evidence="17" type="ORF">WICMUC_000846</name>
</gene>
<dbReference type="Pfam" id="PF00270">
    <property type="entry name" value="DEAD"/>
    <property type="match status" value="1"/>
</dbReference>
<dbReference type="PANTHER" id="PTHR47959:SF1">
    <property type="entry name" value="ATP-DEPENDENT RNA HELICASE DBPA"/>
    <property type="match status" value="1"/>
</dbReference>
<dbReference type="GO" id="GO:0005634">
    <property type="term" value="C:nucleus"/>
    <property type="evidence" value="ECO:0007669"/>
    <property type="project" value="UniProtKB-SubCell"/>
</dbReference>
<dbReference type="CDD" id="cd18787">
    <property type="entry name" value="SF2_C_DEAD"/>
    <property type="match status" value="1"/>
</dbReference>
<evidence type="ECO:0000313" key="17">
    <source>
        <dbReference type="EMBL" id="KAH3679614.1"/>
    </source>
</evidence>
<evidence type="ECO:0000256" key="3">
    <source>
        <dbReference type="ARBA" id="ARBA00022517"/>
    </source>
</evidence>
<evidence type="ECO:0000256" key="11">
    <source>
        <dbReference type="PROSITE-ProRule" id="PRU00552"/>
    </source>
</evidence>
<keyword evidence="3" id="KW-0690">Ribosome biogenesis</keyword>
<dbReference type="InterPro" id="IPR001650">
    <property type="entry name" value="Helicase_C-like"/>
</dbReference>
<dbReference type="OrthoDB" id="4310724at2759"/>
<dbReference type="GO" id="GO:0003723">
    <property type="term" value="F:RNA binding"/>
    <property type="evidence" value="ECO:0007669"/>
    <property type="project" value="UniProtKB-KW"/>
</dbReference>
<dbReference type="SMART" id="SM00487">
    <property type="entry name" value="DEXDc"/>
    <property type="match status" value="1"/>
</dbReference>
<evidence type="ECO:0000256" key="7">
    <source>
        <dbReference type="ARBA" id="ARBA00022840"/>
    </source>
</evidence>
<dbReference type="GO" id="GO:0005524">
    <property type="term" value="F:ATP binding"/>
    <property type="evidence" value="ECO:0007669"/>
    <property type="project" value="UniProtKB-KW"/>
</dbReference>
<keyword evidence="7 12" id="KW-0067">ATP-binding</keyword>
<dbReference type="EMBL" id="JAEUBF010000267">
    <property type="protein sequence ID" value="KAH3679614.1"/>
    <property type="molecule type" value="Genomic_DNA"/>
</dbReference>
<dbReference type="Proteomes" id="UP000769528">
    <property type="component" value="Unassembled WGS sequence"/>
</dbReference>
<dbReference type="InterPro" id="IPR000629">
    <property type="entry name" value="RNA-helicase_DEAD-box_CS"/>
</dbReference>
<evidence type="ECO:0000256" key="4">
    <source>
        <dbReference type="ARBA" id="ARBA00022741"/>
    </source>
</evidence>
<dbReference type="InterPro" id="IPR014001">
    <property type="entry name" value="Helicase_ATP-bd"/>
</dbReference>
<feature type="domain" description="Helicase C-terminal" evidence="15">
    <location>
        <begin position="444"/>
        <end position="601"/>
    </location>
</feature>
<dbReference type="GO" id="GO:0006364">
    <property type="term" value="P:rRNA processing"/>
    <property type="evidence" value="ECO:0007669"/>
    <property type="project" value="UniProtKB-ARBA"/>
</dbReference>
<sequence>MVSKQLKKLLVEKRKSGSKGISKPVKKSTKKSTNSIKKASEKVIEADNLQWKSVEIPDTLDDFGGFYGLEEIDGVGVEYVDGKVKFVVKDEKNIALEDDEKDEEKEGAKEEEEEIIDAQETTKSGKHDKSEKSKIKAQNKSTESDDKVLEEKLPNGISFEDIELPDGEIDLPAWSKVNLSEFTLQGLNNLGFTKPTPIQSKTIPLCIDGEDIIGKASTGSGKTLAYGIPILEKLIANPKSKSPTGIIFTPTRELAHQVVDHLNKISKFFPFNQSSILSLTGGLSIHKQERLMKYDGSGQIIVATPGRFLEFIEKHNTLAKRIADVDILVLDEADRLLQDGHFDEFEQILKVLKAERTKKEKWQSLIFSATFSRDLFSKLGNTSYRPKAKIDNADDENKEIIKLLDEKIHFKSQPKFIDLNPNGKLADDIIETLVECLPIERDLYLYYFLMMYPGTTLVFTNAIDSVKRLVPFLNYLGVETFAIHSNMIQKQRLKNIEKFTEASKANVNANKSTVLIASDVAARGLDIKGIQHVVHYHLPRSADVYIHRSGRTARSGHEGVSVMICSPQEASGPLRNLRKALASDKTKFKGKSSKKWTKDVQRLPIESDIVAQLKERAQLSSELADNEVSTKSLSKEDNWMKQAALDLDIDMSDMEDDEILKKNRTKKENKQLDKNTTSNKKYRLNQLLQQNIRKDLRRSYLTGGLQNLADSIVKGVGHGNIIGHDKFNALDQLKKSKSLKK</sequence>
<dbReference type="CDD" id="cd17946">
    <property type="entry name" value="DEADc_DDX24"/>
    <property type="match status" value="1"/>
</dbReference>
<evidence type="ECO:0000256" key="8">
    <source>
        <dbReference type="ARBA" id="ARBA00022884"/>
    </source>
</evidence>
<dbReference type="GO" id="GO:0016787">
    <property type="term" value="F:hydrolase activity"/>
    <property type="evidence" value="ECO:0007669"/>
    <property type="project" value="UniProtKB-KW"/>
</dbReference>
<reference evidence="17" key="2">
    <citation type="submission" date="2021-01" db="EMBL/GenBank/DDBJ databases">
        <authorList>
            <person name="Schikora-Tamarit M.A."/>
        </authorList>
    </citation>
    <scope>NUCLEOTIDE SEQUENCE</scope>
    <source>
        <strain evidence="17">CBS6341</strain>
    </source>
</reference>
<feature type="domain" description="DEAD-box RNA helicase Q" evidence="16">
    <location>
        <begin position="172"/>
        <end position="200"/>
    </location>
</feature>
<feature type="domain" description="Helicase ATP-binding" evidence="14">
    <location>
        <begin position="203"/>
        <end position="389"/>
    </location>
</feature>
<dbReference type="PROSITE" id="PS51192">
    <property type="entry name" value="HELICASE_ATP_BIND_1"/>
    <property type="match status" value="1"/>
</dbReference>
<evidence type="ECO:0000256" key="13">
    <source>
        <dbReference type="SAM" id="MobiDB-lite"/>
    </source>
</evidence>
<organism evidence="17 18">
    <name type="scientific">Wickerhamomyces mucosus</name>
    <dbReference type="NCBI Taxonomy" id="1378264"/>
    <lineage>
        <taxon>Eukaryota</taxon>
        <taxon>Fungi</taxon>
        <taxon>Dikarya</taxon>
        <taxon>Ascomycota</taxon>
        <taxon>Saccharomycotina</taxon>
        <taxon>Saccharomycetes</taxon>
        <taxon>Phaffomycetales</taxon>
        <taxon>Wickerhamomycetaceae</taxon>
        <taxon>Wickerhamomyces</taxon>
    </lineage>
</organism>
<feature type="region of interest" description="Disordered" evidence="13">
    <location>
        <begin position="13"/>
        <end position="37"/>
    </location>
</feature>
<evidence type="ECO:0000256" key="9">
    <source>
        <dbReference type="ARBA" id="ARBA00023242"/>
    </source>
</evidence>
<reference evidence="17" key="1">
    <citation type="journal article" date="2021" name="Open Biol.">
        <title>Shared evolutionary footprints suggest mitochondrial oxidative damage underlies multiple complex I losses in fungi.</title>
        <authorList>
            <person name="Schikora-Tamarit M.A."/>
            <person name="Marcet-Houben M."/>
            <person name="Nosek J."/>
            <person name="Gabaldon T."/>
        </authorList>
    </citation>
    <scope>NUCLEOTIDE SEQUENCE</scope>
    <source>
        <strain evidence="17">CBS6341</strain>
    </source>
</reference>
<feature type="short sequence motif" description="Q motif" evidence="11">
    <location>
        <begin position="172"/>
        <end position="200"/>
    </location>
</feature>
<feature type="compositionally biased region" description="Basic and acidic residues" evidence="13">
    <location>
        <begin position="123"/>
        <end position="134"/>
    </location>
</feature>
<dbReference type="Pfam" id="PF00271">
    <property type="entry name" value="Helicase_C"/>
    <property type="match status" value="1"/>
</dbReference>
<evidence type="ECO:0000259" key="16">
    <source>
        <dbReference type="PROSITE" id="PS51195"/>
    </source>
</evidence>
<dbReference type="PANTHER" id="PTHR47959">
    <property type="entry name" value="ATP-DEPENDENT RNA HELICASE RHLE-RELATED"/>
    <property type="match status" value="1"/>
</dbReference>
<dbReference type="GO" id="GO:0005829">
    <property type="term" value="C:cytosol"/>
    <property type="evidence" value="ECO:0007669"/>
    <property type="project" value="TreeGrafter"/>
</dbReference>
<dbReference type="SUPFAM" id="SSF52540">
    <property type="entry name" value="P-loop containing nucleoside triphosphate hydrolases"/>
    <property type="match status" value="1"/>
</dbReference>
<dbReference type="PROSITE" id="PS00039">
    <property type="entry name" value="DEAD_ATP_HELICASE"/>
    <property type="match status" value="1"/>
</dbReference>
<dbReference type="InterPro" id="IPR027417">
    <property type="entry name" value="P-loop_NTPase"/>
</dbReference>
<comment type="similarity">
    <text evidence="12">Belongs to the DEAD box helicase family.</text>
</comment>
<evidence type="ECO:0000256" key="5">
    <source>
        <dbReference type="ARBA" id="ARBA00022801"/>
    </source>
</evidence>
<keyword evidence="9" id="KW-0539">Nucleus</keyword>
<evidence type="ECO:0000256" key="1">
    <source>
        <dbReference type="ARBA" id="ARBA00004123"/>
    </source>
</evidence>
<dbReference type="GO" id="GO:0003724">
    <property type="term" value="F:RNA helicase activity"/>
    <property type="evidence" value="ECO:0007669"/>
    <property type="project" value="UniProtKB-EC"/>
</dbReference>
<dbReference type="SMART" id="SM00490">
    <property type="entry name" value="HELICc"/>
    <property type="match status" value="1"/>
</dbReference>
<keyword evidence="6 12" id="KW-0347">Helicase</keyword>
<dbReference type="AlphaFoldDB" id="A0A9P8PYH6"/>
<keyword evidence="4 12" id="KW-0547">Nucleotide-binding</keyword>
<feature type="region of interest" description="Disordered" evidence="13">
    <location>
        <begin position="97"/>
        <end position="149"/>
    </location>
</feature>
<evidence type="ECO:0000256" key="10">
    <source>
        <dbReference type="ARBA" id="ARBA00047984"/>
    </source>
</evidence>
<dbReference type="InterPro" id="IPR050079">
    <property type="entry name" value="DEAD_box_RNA_helicase"/>
</dbReference>
<proteinExistence type="inferred from homology"/>
<dbReference type="EC" id="3.6.4.13" evidence="2"/>
<feature type="compositionally biased region" description="Acidic residues" evidence="13">
    <location>
        <begin position="97"/>
        <end position="117"/>
    </location>
</feature>
<comment type="subcellular location">
    <subcellularLocation>
        <location evidence="1">Nucleus</location>
    </subcellularLocation>
</comment>
<evidence type="ECO:0000256" key="6">
    <source>
        <dbReference type="ARBA" id="ARBA00022806"/>
    </source>
</evidence>
<dbReference type="PROSITE" id="PS51194">
    <property type="entry name" value="HELICASE_CTER"/>
    <property type="match status" value="1"/>
</dbReference>
<accession>A0A9P8PYH6</accession>